<name>A0A2S9Q3W2_9HYPH</name>
<keyword evidence="2" id="KW-1185">Reference proteome</keyword>
<accession>A0A2S9Q3W2</accession>
<protein>
    <submittedName>
        <fullName evidence="1">Uncharacterized protein</fullName>
    </submittedName>
</protein>
<dbReference type="AlphaFoldDB" id="A0A2S9Q3W2"/>
<organism evidence="1 2">
    <name type="scientific">Labrys okinawensis</name>
    <dbReference type="NCBI Taxonomy" id="346911"/>
    <lineage>
        <taxon>Bacteria</taxon>
        <taxon>Pseudomonadati</taxon>
        <taxon>Pseudomonadota</taxon>
        <taxon>Alphaproteobacteria</taxon>
        <taxon>Hyphomicrobiales</taxon>
        <taxon>Xanthobacteraceae</taxon>
        <taxon>Labrys</taxon>
    </lineage>
</organism>
<evidence type="ECO:0000313" key="1">
    <source>
        <dbReference type="EMBL" id="PRH84019.1"/>
    </source>
</evidence>
<proteinExistence type="predicted"/>
<feature type="non-terminal residue" evidence="1">
    <location>
        <position position="235"/>
    </location>
</feature>
<sequence>MGAHYDLQGLSRAEAEKHYRKHGAAEGRLHSEEGVAQYIASLEAEYGKLPEFFDWKGYIGNYPDLAGIGSAYAAIKHFLQHGRREGRLPYQFNPDLYRSLYFKGARMSDDALLEHYQTVGHAAGYLATFDQLAQAEGLADGYWLRFLDLEEFNLLNSRWVGQVSNKQEALRAMMREGFERLAPISFGHAFDPVYFADANPAQAGKDRVELYKYWLFTGLKAKVPGNAAEHLRLHG</sequence>
<comment type="caution">
    <text evidence="1">The sequence shown here is derived from an EMBL/GenBank/DDBJ whole genome shotgun (WGS) entry which is preliminary data.</text>
</comment>
<dbReference type="Proteomes" id="UP000237682">
    <property type="component" value="Unassembled WGS sequence"/>
</dbReference>
<evidence type="ECO:0000313" key="2">
    <source>
        <dbReference type="Proteomes" id="UP000237682"/>
    </source>
</evidence>
<gene>
    <name evidence="1" type="ORF">C5L14_29615</name>
</gene>
<dbReference type="EMBL" id="PUEJ01000017">
    <property type="protein sequence ID" value="PRH84019.1"/>
    <property type="molecule type" value="Genomic_DNA"/>
</dbReference>
<reference evidence="1 2" key="1">
    <citation type="submission" date="2018-02" db="EMBL/GenBank/DDBJ databases">
        <title>Whole genome sequencing of endophytic bacterium.</title>
        <authorList>
            <person name="Eedara R."/>
            <person name="Podile A.R."/>
        </authorList>
    </citation>
    <scope>NUCLEOTIDE SEQUENCE [LARGE SCALE GENOMIC DNA]</scope>
    <source>
        <strain evidence="1 2">RP1T</strain>
    </source>
</reference>